<proteinExistence type="predicted"/>
<dbReference type="InterPro" id="IPR016169">
    <property type="entry name" value="FAD-bd_PCMH_sub2"/>
</dbReference>
<dbReference type="Proteomes" id="UP001497480">
    <property type="component" value="Unassembled WGS sequence"/>
</dbReference>
<organism evidence="1 2">
    <name type="scientific">Lupinus luteus</name>
    <name type="common">European yellow lupine</name>
    <dbReference type="NCBI Taxonomy" id="3873"/>
    <lineage>
        <taxon>Eukaryota</taxon>
        <taxon>Viridiplantae</taxon>
        <taxon>Streptophyta</taxon>
        <taxon>Embryophyta</taxon>
        <taxon>Tracheophyta</taxon>
        <taxon>Spermatophyta</taxon>
        <taxon>Magnoliopsida</taxon>
        <taxon>eudicotyledons</taxon>
        <taxon>Gunneridae</taxon>
        <taxon>Pentapetalae</taxon>
        <taxon>rosids</taxon>
        <taxon>fabids</taxon>
        <taxon>Fabales</taxon>
        <taxon>Fabaceae</taxon>
        <taxon>Papilionoideae</taxon>
        <taxon>50 kb inversion clade</taxon>
        <taxon>genistoids sensu lato</taxon>
        <taxon>core genistoids</taxon>
        <taxon>Genisteae</taxon>
        <taxon>Lupinus</taxon>
    </lineage>
</organism>
<evidence type="ECO:0000313" key="2">
    <source>
        <dbReference type="Proteomes" id="UP001497480"/>
    </source>
</evidence>
<name>A0AAV1YI59_LUPLU</name>
<protein>
    <submittedName>
        <fullName evidence="1">Uncharacterized protein</fullName>
    </submittedName>
</protein>
<sequence>MARDGVVVDMATFRKQRNGVGISVHEDPLIGYYDDVGGEQLWIHVLHKTLEYGVAPVSWTDYFT</sequence>
<keyword evidence="2" id="KW-1185">Reference proteome</keyword>
<reference evidence="1 2" key="1">
    <citation type="submission" date="2024-03" db="EMBL/GenBank/DDBJ databases">
        <authorList>
            <person name="Martinez-Hernandez J."/>
        </authorList>
    </citation>
    <scope>NUCLEOTIDE SEQUENCE [LARGE SCALE GENOMIC DNA]</scope>
</reference>
<evidence type="ECO:0000313" key="1">
    <source>
        <dbReference type="EMBL" id="CAL0333507.1"/>
    </source>
</evidence>
<dbReference type="AlphaFoldDB" id="A0AAV1YI59"/>
<accession>A0AAV1YI59</accession>
<dbReference type="Gene3D" id="3.30.465.10">
    <property type="match status" value="1"/>
</dbReference>
<dbReference type="EMBL" id="CAXHTB010000025">
    <property type="protein sequence ID" value="CAL0333507.1"/>
    <property type="molecule type" value="Genomic_DNA"/>
</dbReference>
<gene>
    <name evidence="1" type="ORF">LLUT_LOCUS34567</name>
</gene>
<comment type="caution">
    <text evidence="1">The sequence shown here is derived from an EMBL/GenBank/DDBJ whole genome shotgun (WGS) entry which is preliminary data.</text>
</comment>